<dbReference type="OMA" id="TPAYQNC"/>
<dbReference type="OrthoDB" id="10461793at2759"/>
<evidence type="ECO:0000313" key="2">
    <source>
        <dbReference type="EnsemblPlants" id="TraesCS7D02G409300.1"/>
    </source>
</evidence>
<gene>
    <name evidence="2" type="primary">LOC123166403</name>
</gene>
<dbReference type="RefSeq" id="XP_044440136.1">
    <property type="nucleotide sequence ID" value="XM_044584201.1"/>
</dbReference>
<dbReference type="Gramene" id="TraesROB_scaffold_003326_01G000200.1">
    <property type="protein sequence ID" value="TraesROB_scaffold_003326_01G000200.1"/>
    <property type="gene ID" value="TraesROB_scaffold_003326_01G000200"/>
</dbReference>
<keyword evidence="3" id="KW-1185">Reference proteome</keyword>
<dbReference type="Gramene" id="TraesLDM7D03G04447900.1">
    <property type="protein sequence ID" value="TraesLDM7D03G04447900.1"/>
    <property type="gene ID" value="TraesLDM7D03G04447900"/>
</dbReference>
<name>A0A3B6TW51_WHEAT</name>
<sequence>MSHLQTGISPLPASLRPLSPRIVASPAPRSPLHPRLARPLLRPWPPALHSSAQRREVADVGVLTGDSDFVIGTDEAKKTDDITELNIAEDFDNRPSKRATPSARAPPASLDLRNPVLCPSLELCLAVLHLRVDVVYSSDLSSDSWIKEMNQIVKFFVRRN</sequence>
<evidence type="ECO:0000256" key="1">
    <source>
        <dbReference type="SAM" id="MobiDB-lite"/>
    </source>
</evidence>
<dbReference type="Gramene" id="TraesCS7D03G0963600.1">
    <property type="protein sequence ID" value="TraesCS7D03G0963600.1.CDS"/>
    <property type="gene ID" value="TraesCS7D03G0963600"/>
</dbReference>
<dbReference type="Gramene" id="TraesNOR7D03G04490220.1">
    <property type="protein sequence ID" value="TraesNOR7D03G04490220.1"/>
    <property type="gene ID" value="TraesNOR7D03G04490220"/>
</dbReference>
<dbReference type="Gramene" id="TraesLAC7D03G04388260.1">
    <property type="protein sequence ID" value="TraesLAC7D03G04388260.1"/>
    <property type="gene ID" value="TraesLAC7D03G04388260"/>
</dbReference>
<dbReference type="Gramene" id="TraesSTA7D03G04435740.1">
    <property type="protein sequence ID" value="TraesSTA7D03G04435740.1"/>
    <property type="gene ID" value="TraesSTA7D03G04435740"/>
</dbReference>
<dbReference type="Gramene" id="TraesWEE_scaffold_036233_01G000300.1">
    <property type="protein sequence ID" value="TraesWEE_scaffold_036233_01G000300.1"/>
    <property type="gene ID" value="TraesWEE_scaffold_036233_01G000300"/>
</dbReference>
<dbReference type="Gramene" id="TraesCS7D02G409300.1">
    <property type="protein sequence ID" value="TraesCS7D02G409300.1"/>
    <property type="gene ID" value="TraesCS7D02G409300"/>
</dbReference>
<dbReference type="Gramene" id="TraesCLE_scaffold_012361_01G000100.1">
    <property type="protein sequence ID" value="TraesCLE_scaffold_012361_01G000100.1"/>
    <property type="gene ID" value="TraesCLE_scaffold_012361_01G000100"/>
</dbReference>
<dbReference type="Gramene" id="TraesJAG7D03G04424550.1">
    <property type="protein sequence ID" value="TraesJAG7D03G04424550.1"/>
    <property type="gene ID" value="TraesJAG7D03G04424550"/>
</dbReference>
<dbReference type="Gramene" id="TraesCAD_scaffold_021652_01G000100.1">
    <property type="protein sequence ID" value="TraesCAD_scaffold_021652_01G000100.1"/>
    <property type="gene ID" value="TraesCAD_scaffold_021652_01G000100"/>
</dbReference>
<reference evidence="2" key="1">
    <citation type="submission" date="2018-08" db="EMBL/GenBank/DDBJ databases">
        <authorList>
            <person name="Rossello M."/>
        </authorList>
    </citation>
    <scope>NUCLEOTIDE SEQUENCE [LARGE SCALE GENOMIC DNA]</scope>
    <source>
        <strain evidence="2">cv. Chinese Spring</strain>
    </source>
</reference>
<dbReference type="Gramene" id="TraesRN7D0100987900.1">
    <property type="protein sequence ID" value="TraesRN7D0100987900.1"/>
    <property type="gene ID" value="TraesRN7D0100987900"/>
</dbReference>
<dbReference type="EnsemblPlants" id="TraesCS7D02G409300.1">
    <property type="protein sequence ID" value="TraesCS7D02G409300.1"/>
    <property type="gene ID" value="TraesCS7D02G409300"/>
</dbReference>
<dbReference type="Proteomes" id="UP000019116">
    <property type="component" value="Chromosome 7D"/>
</dbReference>
<dbReference type="Gramene" id="TraesSYM7D03G04495310.1">
    <property type="protein sequence ID" value="TraesSYM7D03G04495310.1"/>
    <property type="gene ID" value="TraesSYM7D03G04495310"/>
</dbReference>
<reference evidence="2" key="2">
    <citation type="submission" date="2018-10" db="UniProtKB">
        <authorList>
            <consortium name="EnsemblPlants"/>
        </authorList>
    </citation>
    <scope>IDENTIFICATION</scope>
</reference>
<dbReference type="GeneID" id="123166403"/>
<proteinExistence type="predicted"/>
<protein>
    <submittedName>
        <fullName evidence="2">Uncharacterized protein</fullName>
    </submittedName>
</protein>
<dbReference type="Gramene" id="TraesARI7D03G04517960.1">
    <property type="protein sequence ID" value="TraesARI7D03G04517960.1"/>
    <property type="gene ID" value="TraesARI7D03G04517960"/>
</dbReference>
<dbReference type="AlphaFoldDB" id="A0A3B6TW51"/>
<feature type="region of interest" description="Disordered" evidence="1">
    <location>
        <begin position="1"/>
        <end position="38"/>
    </location>
</feature>
<evidence type="ECO:0000313" key="3">
    <source>
        <dbReference type="Proteomes" id="UP000019116"/>
    </source>
</evidence>
<dbReference type="Gramene" id="TraesMAC7D03G04433460.1">
    <property type="protein sequence ID" value="TraesMAC7D03G04433460.1"/>
    <property type="gene ID" value="TraesMAC7D03G04433460"/>
</dbReference>
<organism evidence="2">
    <name type="scientific">Triticum aestivum</name>
    <name type="common">Wheat</name>
    <dbReference type="NCBI Taxonomy" id="4565"/>
    <lineage>
        <taxon>Eukaryota</taxon>
        <taxon>Viridiplantae</taxon>
        <taxon>Streptophyta</taxon>
        <taxon>Embryophyta</taxon>
        <taxon>Tracheophyta</taxon>
        <taxon>Spermatophyta</taxon>
        <taxon>Magnoliopsida</taxon>
        <taxon>Liliopsida</taxon>
        <taxon>Poales</taxon>
        <taxon>Poaceae</taxon>
        <taxon>BOP clade</taxon>
        <taxon>Pooideae</taxon>
        <taxon>Triticodae</taxon>
        <taxon>Triticeae</taxon>
        <taxon>Triticinae</taxon>
        <taxon>Triticum</taxon>
    </lineage>
</organism>
<accession>A0A3B6TW51</accession>
<feature type="compositionally biased region" description="Low complexity" evidence="1">
    <location>
        <begin position="9"/>
        <end position="27"/>
    </location>
</feature>